<gene>
    <name evidence="1" type="ORF">TAE01_27620</name>
</gene>
<comment type="caution">
    <text evidence="1">The sequence shown here is derived from an EMBL/GenBank/DDBJ whole genome shotgun (WGS) entry which is preliminary data.</text>
</comment>
<accession>A0A512D3C3</accession>
<name>A0A512D3C3_9MICO</name>
<dbReference type="Proteomes" id="UP000321534">
    <property type="component" value="Unassembled WGS sequence"/>
</dbReference>
<protein>
    <submittedName>
        <fullName evidence="1">Uncharacterized protein</fullName>
    </submittedName>
</protein>
<dbReference type="AlphaFoldDB" id="A0A512D3C3"/>
<evidence type="ECO:0000313" key="1">
    <source>
        <dbReference type="EMBL" id="GEO30952.1"/>
    </source>
</evidence>
<keyword evidence="2" id="KW-1185">Reference proteome</keyword>
<dbReference type="RefSeq" id="WP_186815208.1">
    <property type="nucleotide sequence ID" value="NZ_BAAARO010000001.1"/>
</dbReference>
<organism evidence="1 2">
    <name type="scientific">Terrabacter aerolatus</name>
    <dbReference type="NCBI Taxonomy" id="422442"/>
    <lineage>
        <taxon>Bacteria</taxon>
        <taxon>Bacillati</taxon>
        <taxon>Actinomycetota</taxon>
        <taxon>Actinomycetes</taxon>
        <taxon>Micrococcales</taxon>
        <taxon>Intrasporangiaceae</taxon>
        <taxon>Terrabacter</taxon>
    </lineage>
</organism>
<reference evidence="1 2" key="1">
    <citation type="submission" date="2019-07" db="EMBL/GenBank/DDBJ databases">
        <title>Whole genome shotgun sequence of Terrabacter aerolatus NBRC 106305.</title>
        <authorList>
            <person name="Hosoyama A."/>
            <person name="Uohara A."/>
            <person name="Ohji S."/>
            <person name="Ichikawa N."/>
        </authorList>
    </citation>
    <scope>NUCLEOTIDE SEQUENCE [LARGE SCALE GENOMIC DNA]</scope>
    <source>
        <strain evidence="1 2">NBRC 106305</strain>
    </source>
</reference>
<dbReference type="EMBL" id="BJYX01000014">
    <property type="protein sequence ID" value="GEO30952.1"/>
    <property type="molecule type" value="Genomic_DNA"/>
</dbReference>
<proteinExistence type="predicted"/>
<sequence>MSVPVTCDGTERGWTVTTPAGSLRQGRAWVHGHLEVPDAAGNTPWNGFDTTVAVVGRR</sequence>
<evidence type="ECO:0000313" key="2">
    <source>
        <dbReference type="Proteomes" id="UP000321534"/>
    </source>
</evidence>